<accession>A0A8C0VXT7</accession>
<dbReference type="AlphaFoldDB" id="A0A8C0VXT7"/>
<dbReference type="SUPFAM" id="SSF48366">
    <property type="entry name" value="Ras GEF"/>
    <property type="match status" value="1"/>
</dbReference>
<dbReference type="PANTHER" id="PTHR46793">
    <property type="entry name" value="1700018F24RIK PROTEIN-RELATED-RELATED"/>
    <property type="match status" value="1"/>
</dbReference>
<evidence type="ECO:0000313" key="3">
    <source>
        <dbReference type="Ensembl" id="ENSCCNP00000002389.1"/>
    </source>
</evidence>
<dbReference type="Gene3D" id="1.20.870.10">
    <property type="entry name" value="Son of sevenless (SoS) protein Chain: S domain 1"/>
    <property type="match status" value="1"/>
</dbReference>
<dbReference type="InterPro" id="IPR000651">
    <property type="entry name" value="Ras-like_Gua-exchang_fac_N"/>
</dbReference>
<organism evidence="3">
    <name type="scientific">Castor canadensis</name>
    <name type="common">American beaver</name>
    <dbReference type="NCBI Taxonomy" id="51338"/>
    <lineage>
        <taxon>Eukaryota</taxon>
        <taxon>Metazoa</taxon>
        <taxon>Chordata</taxon>
        <taxon>Craniata</taxon>
        <taxon>Vertebrata</taxon>
        <taxon>Euteleostomi</taxon>
        <taxon>Mammalia</taxon>
        <taxon>Eutheria</taxon>
        <taxon>Euarchontoglires</taxon>
        <taxon>Glires</taxon>
        <taxon>Rodentia</taxon>
        <taxon>Castorimorpha</taxon>
        <taxon>Castoridae</taxon>
        <taxon>Castor</taxon>
    </lineage>
</organism>
<name>A0A8C0VXT7_CASCN</name>
<dbReference type="PROSITE" id="PS50212">
    <property type="entry name" value="RASGEF_NTER"/>
    <property type="match status" value="1"/>
</dbReference>
<evidence type="ECO:0000259" key="2">
    <source>
        <dbReference type="PROSITE" id="PS50212"/>
    </source>
</evidence>
<proteinExistence type="predicted"/>
<dbReference type="CDD" id="cd06224">
    <property type="entry name" value="REM"/>
    <property type="match status" value="1"/>
</dbReference>
<evidence type="ECO:0000256" key="1">
    <source>
        <dbReference type="PROSITE-ProRule" id="PRU00135"/>
    </source>
</evidence>
<dbReference type="PANTHER" id="PTHR46793:SF3">
    <property type="entry name" value="RIKEN CDNA 4930596D02 GENE"/>
    <property type="match status" value="1"/>
</dbReference>
<dbReference type="GO" id="GO:0005085">
    <property type="term" value="F:guanyl-nucleotide exchange factor activity"/>
    <property type="evidence" value="ECO:0007669"/>
    <property type="project" value="UniProtKB-KW"/>
</dbReference>
<dbReference type="InterPro" id="IPR023578">
    <property type="entry name" value="Ras_GEF_dom_sf"/>
</dbReference>
<protein>
    <recommendedName>
        <fullName evidence="2">N-terminal Ras-GEF domain-containing protein</fullName>
    </recommendedName>
</protein>
<reference evidence="3" key="1">
    <citation type="submission" date="2023-09" db="UniProtKB">
        <authorList>
            <consortium name="Ensembl"/>
        </authorList>
    </citation>
    <scope>IDENTIFICATION</scope>
</reference>
<feature type="domain" description="N-terminal Ras-GEF" evidence="2">
    <location>
        <begin position="58"/>
        <end position="170"/>
    </location>
</feature>
<keyword evidence="1" id="KW-0344">Guanine-nucleotide releasing factor</keyword>
<sequence>VFSCCLPTSSGSGHRKSQIGWLLHFWRHLLKIPCLNRPSLIPSKGEHKSTHVLGEPCSGKILEPGMLEKLVKNLVPSLQRGDPFFVPAFLYAYRRFSTTKQVLDLFFKSAPHSVPSLICFFLGMWLDKYPDDFCKSEDLAILNQLMAYLLVNMPFSELTVRVHRLLTQLEDLESTDTQLKHSEETFSKPTWQNCSQDPISKPCRAK</sequence>
<dbReference type="SMART" id="SM00229">
    <property type="entry name" value="RasGEFN"/>
    <property type="match status" value="1"/>
</dbReference>
<dbReference type="Ensembl" id="ENSCCNT00000003194.1">
    <property type="protein sequence ID" value="ENSCCNP00000002389.1"/>
    <property type="gene ID" value="ENSCCNG00000002617.1"/>
</dbReference>